<dbReference type="EMBL" id="AGNK02002467">
    <property type="status" value="NOT_ANNOTATED_CDS"/>
    <property type="molecule type" value="Genomic_DNA"/>
</dbReference>
<keyword evidence="6" id="KW-1185">Reference proteome</keyword>
<feature type="domain" description="Kinesin motor" evidence="4">
    <location>
        <begin position="1"/>
        <end position="84"/>
    </location>
</feature>
<dbReference type="SUPFAM" id="SSF52540">
    <property type="entry name" value="P-loop containing nucleoside triphosphate hydrolases"/>
    <property type="match status" value="1"/>
</dbReference>
<dbReference type="GO" id="GO:0005524">
    <property type="term" value="F:ATP binding"/>
    <property type="evidence" value="ECO:0007669"/>
    <property type="project" value="InterPro"/>
</dbReference>
<comment type="similarity">
    <text evidence="3">Belongs to the TRAFAC class myosin-kinesin ATPase superfamily. Kinesin family.</text>
</comment>
<evidence type="ECO:0000256" key="2">
    <source>
        <dbReference type="ARBA" id="ARBA00023175"/>
    </source>
</evidence>
<comment type="caution">
    <text evidence="3">Lacks conserved residue(s) required for the propagation of feature annotation.</text>
</comment>
<dbReference type="InterPro" id="IPR001752">
    <property type="entry name" value="Kinesin_motor_dom"/>
</dbReference>
<sequence length="84" mass="9881">MDKRVYVRPTLDTSYICRILYIMATNILRSGSGKTYTMRPLPLKASQDILRLMHHAYGNQGFQLFVSFFEIYGGKLFDLRNDRR</sequence>
<dbReference type="Gene3D" id="3.40.850.10">
    <property type="entry name" value="Kinesin motor domain"/>
    <property type="match status" value="1"/>
</dbReference>
<dbReference type="OMA" id="YICRILY"/>
<dbReference type="InterPro" id="IPR027640">
    <property type="entry name" value="Kinesin-like_fam"/>
</dbReference>
<dbReference type="EnsemblPlants" id="KQL10681">
    <property type="protein sequence ID" value="KQL10681"/>
    <property type="gene ID" value="SETIT_008917mg"/>
</dbReference>
<dbReference type="GO" id="GO:0008017">
    <property type="term" value="F:microtubule binding"/>
    <property type="evidence" value="ECO:0007669"/>
    <property type="project" value="InterPro"/>
</dbReference>
<keyword evidence="2" id="KW-0505">Motor protein</keyword>
<protein>
    <recommendedName>
        <fullName evidence="4">Kinesin motor domain-containing protein</fullName>
    </recommendedName>
</protein>
<keyword evidence="1" id="KW-0493">Microtubule</keyword>
<evidence type="ECO:0000259" key="4">
    <source>
        <dbReference type="PROSITE" id="PS50067"/>
    </source>
</evidence>
<dbReference type="GO" id="GO:0005874">
    <property type="term" value="C:microtubule"/>
    <property type="evidence" value="ECO:0007669"/>
    <property type="project" value="UniProtKB-KW"/>
</dbReference>
<dbReference type="HOGENOM" id="CLU_2531760_0_0_1"/>
<accession>K3Y4F8</accession>
<evidence type="ECO:0000313" key="6">
    <source>
        <dbReference type="Proteomes" id="UP000004995"/>
    </source>
</evidence>
<dbReference type="PROSITE" id="PS50067">
    <property type="entry name" value="KINESIN_MOTOR_2"/>
    <property type="match status" value="1"/>
</dbReference>
<reference evidence="6" key="1">
    <citation type="journal article" date="2012" name="Nat. Biotechnol.">
        <title>Reference genome sequence of the model plant Setaria.</title>
        <authorList>
            <person name="Bennetzen J.L."/>
            <person name="Schmutz J."/>
            <person name="Wang H."/>
            <person name="Percifield R."/>
            <person name="Hawkins J."/>
            <person name="Pontaroli A.C."/>
            <person name="Estep M."/>
            <person name="Feng L."/>
            <person name="Vaughn J.N."/>
            <person name="Grimwood J."/>
            <person name="Jenkins J."/>
            <person name="Barry K."/>
            <person name="Lindquist E."/>
            <person name="Hellsten U."/>
            <person name="Deshpande S."/>
            <person name="Wang X."/>
            <person name="Wu X."/>
            <person name="Mitros T."/>
            <person name="Triplett J."/>
            <person name="Yang X."/>
            <person name="Ye C.Y."/>
            <person name="Mauro-Herrera M."/>
            <person name="Wang L."/>
            <person name="Li P."/>
            <person name="Sharma M."/>
            <person name="Sharma R."/>
            <person name="Ronald P.C."/>
            <person name="Panaud O."/>
            <person name="Kellogg E.A."/>
            <person name="Brutnell T.P."/>
            <person name="Doust A.N."/>
            <person name="Tuskan G.A."/>
            <person name="Rokhsar D."/>
            <person name="Devos K.M."/>
        </authorList>
    </citation>
    <scope>NUCLEOTIDE SEQUENCE [LARGE SCALE GENOMIC DNA]</scope>
    <source>
        <strain evidence="6">cv. Yugu1</strain>
    </source>
</reference>
<dbReference type="PANTHER" id="PTHR47971:SF15">
    <property type="entry name" value="KINESIN-LIKE PROTEIN KIN-13B"/>
    <property type="match status" value="1"/>
</dbReference>
<reference evidence="5" key="2">
    <citation type="submission" date="2018-08" db="UniProtKB">
        <authorList>
            <consortium name="EnsemblPlants"/>
        </authorList>
    </citation>
    <scope>IDENTIFICATION</scope>
    <source>
        <strain evidence="5">Yugu1</strain>
    </source>
</reference>
<evidence type="ECO:0000256" key="1">
    <source>
        <dbReference type="ARBA" id="ARBA00022701"/>
    </source>
</evidence>
<dbReference type="Proteomes" id="UP000004995">
    <property type="component" value="Unassembled WGS sequence"/>
</dbReference>
<evidence type="ECO:0000256" key="3">
    <source>
        <dbReference type="PROSITE-ProRule" id="PRU00283"/>
    </source>
</evidence>
<dbReference type="AlphaFoldDB" id="K3Y4F8"/>
<dbReference type="GO" id="GO:0003777">
    <property type="term" value="F:microtubule motor activity"/>
    <property type="evidence" value="ECO:0007669"/>
    <property type="project" value="InterPro"/>
</dbReference>
<dbReference type="GO" id="GO:0007018">
    <property type="term" value="P:microtubule-based movement"/>
    <property type="evidence" value="ECO:0007669"/>
    <property type="project" value="InterPro"/>
</dbReference>
<name>K3Y4F8_SETIT</name>
<dbReference type="Gramene" id="KQL10681">
    <property type="protein sequence ID" value="KQL10681"/>
    <property type="gene ID" value="SETIT_008917mg"/>
</dbReference>
<proteinExistence type="inferred from homology"/>
<evidence type="ECO:0000313" key="5">
    <source>
        <dbReference type="EnsemblPlants" id="KQL10681"/>
    </source>
</evidence>
<dbReference type="InterPro" id="IPR036961">
    <property type="entry name" value="Kinesin_motor_dom_sf"/>
</dbReference>
<dbReference type="PANTHER" id="PTHR47971">
    <property type="entry name" value="KINESIN-RELATED PROTEIN 6"/>
    <property type="match status" value="1"/>
</dbReference>
<dbReference type="InterPro" id="IPR027417">
    <property type="entry name" value="P-loop_NTPase"/>
</dbReference>
<organism evidence="5 6">
    <name type="scientific">Setaria italica</name>
    <name type="common">Foxtail millet</name>
    <name type="synonym">Panicum italicum</name>
    <dbReference type="NCBI Taxonomy" id="4555"/>
    <lineage>
        <taxon>Eukaryota</taxon>
        <taxon>Viridiplantae</taxon>
        <taxon>Streptophyta</taxon>
        <taxon>Embryophyta</taxon>
        <taxon>Tracheophyta</taxon>
        <taxon>Spermatophyta</taxon>
        <taxon>Magnoliopsida</taxon>
        <taxon>Liliopsida</taxon>
        <taxon>Poales</taxon>
        <taxon>Poaceae</taxon>
        <taxon>PACMAD clade</taxon>
        <taxon>Panicoideae</taxon>
        <taxon>Panicodae</taxon>
        <taxon>Paniceae</taxon>
        <taxon>Cenchrinae</taxon>
        <taxon>Setaria</taxon>
    </lineage>
</organism>